<dbReference type="EMBL" id="OVEO01000017">
    <property type="protein sequence ID" value="SPR01283.1"/>
    <property type="molecule type" value="Genomic_DNA"/>
</dbReference>
<feature type="compositionally biased region" description="Gly residues" evidence="2">
    <location>
        <begin position="1"/>
        <end position="10"/>
    </location>
</feature>
<dbReference type="InterPro" id="IPR009069">
    <property type="entry name" value="Cys_alpha_HP_mot_SF"/>
</dbReference>
<dbReference type="GO" id="GO:0005634">
    <property type="term" value="C:nucleus"/>
    <property type="evidence" value="ECO:0007669"/>
    <property type="project" value="TreeGrafter"/>
</dbReference>
<feature type="domain" description="CHCH" evidence="3">
    <location>
        <begin position="117"/>
        <end position="151"/>
    </location>
</feature>
<sequence length="165" mass="16859">MARRSGGGGSMRPRARAVPRPAAPARPKAPVPAVRQSAPAPVAAMQPQGQHGVAGGLMSTVASGMAFGTGSAIAHRAVDSIMGGRESHAPQEAPAASAAAAADPVPMATEYSSGNACAVDLKAFRDCMAANQNSVSSCKYYFDMLQQCQMRSSGMSEPVFTYGDD</sequence>
<name>A0A3P3YM64_PLABS</name>
<proteinExistence type="predicted"/>
<dbReference type="PANTHER" id="PTHR13523">
    <property type="entry name" value="COILED-COIL-HELIX-COILED-COIL-HELIX DOMAIN CONTAINING 2/NUR77"/>
    <property type="match status" value="1"/>
</dbReference>
<dbReference type="Pfam" id="PF06747">
    <property type="entry name" value="CHCH"/>
    <property type="match status" value="1"/>
</dbReference>
<evidence type="ECO:0000313" key="5">
    <source>
        <dbReference type="Proteomes" id="UP000290189"/>
    </source>
</evidence>
<keyword evidence="4" id="KW-0496">Mitochondrion</keyword>
<evidence type="ECO:0000259" key="3">
    <source>
        <dbReference type="Pfam" id="PF06747"/>
    </source>
</evidence>
<keyword evidence="1" id="KW-1015">Disulfide bond</keyword>
<accession>A0A3P3YM64</accession>
<reference evidence="4 5" key="1">
    <citation type="submission" date="2018-03" db="EMBL/GenBank/DDBJ databases">
        <authorList>
            <person name="Fogelqvist J."/>
        </authorList>
    </citation>
    <scope>NUCLEOTIDE SEQUENCE [LARGE SCALE GENOMIC DNA]</scope>
</reference>
<dbReference type="SUPFAM" id="SSF47072">
    <property type="entry name" value="Cysteine alpha-hairpin motif"/>
    <property type="match status" value="1"/>
</dbReference>
<evidence type="ECO:0000256" key="1">
    <source>
        <dbReference type="ARBA" id="ARBA00023157"/>
    </source>
</evidence>
<protein>
    <recommendedName>
        <fullName evidence="3">CHCH domain-containing protein</fullName>
    </recommendedName>
</protein>
<evidence type="ECO:0000256" key="2">
    <source>
        <dbReference type="SAM" id="MobiDB-lite"/>
    </source>
</evidence>
<dbReference type="Proteomes" id="UP000290189">
    <property type="component" value="Unassembled WGS sequence"/>
</dbReference>
<organism evidence="4 5">
    <name type="scientific">Plasmodiophora brassicae</name>
    <name type="common">Clubroot disease agent</name>
    <dbReference type="NCBI Taxonomy" id="37360"/>
    <lineage>
        <taxon>Eukaryota</taxon>
        <taxon>Sar</taxon>
        <taxon>Rhizaria</taxon>
        <taxon>Endomyxa</taxon>
        <taxon>Phytomyxea</taxon>
        <taxon>Plasmodiophorida</taxon>
        <taxon>Plasmodiophoridae</taxon>
        <taxon>Plasmodiophora</taxon>
    </lineage>
</organism>
<dbReference type="InterPro" id="IPR010625">
    <property type="entry name" value="CHCH"/>
</dbReference>
<gene>
    <name evidence="4" type="ORF">PLBR_LOCUS8498</name>
</gene>
<dbReference type="PANTHER" id="PTHR13523:SF2">
    <property type="entry name" value="COILED-COIL-HELIX-COILED-COIL-HELIX DOMAIN CONTAINING 2, ISOFORM A-RELATED"/>
    <property type="match status" value="1"/>
</dbReference>
<dbReference type="GO" id="GO:0005739">
    <property type="term" value="C:mitochondrion"/>
    <property type="evidence" value="ECO:0007669"/>
    <property type="project" value="TreeGrafter"/>
</dbReference>
<feature type="compositionally biased region" description="Pro residues" evidence="2">
    <location>
        <begin position="21"/>
        <end position="30"/>
    </location>
</feature>
<evidence type="ECO:0000313" key="4">
    <source>
        <dbReference type="EMBL" id="SPR01283.1"/>
    </source>
</evidence>
<geneLocation type="mitochondrion" evidence="4"/>
<dbReference type="InterPro" id="IPR055304">
    <property type="entry name" value="CHCHD2/10-like"/>
</dbReference>
<dbReference type="AlphaFoldDB" id="A0A3P3YM64"/>
<dbReference type="GO" id="GO:0007005">
    <property type="term" value="P:mitochondrion organization"/>
    <property type="evidence" value="ECO:0007669"/>
    <property type="project" value="InterPro"/>
</dbReference>
<feature type="region of interest" description="Disordered" evidence="2">
    <location>
        <begin position="1"/>
        <end position="40"/>
    </location>
</feature>